<accession>A0A183BY74</accession>
<sequence>MSANALVANPHHQQVAAAQQQLVVASQQQQQQHQESAASAVVAPAPVQAVQQQQLSIPSLAWPIFYPIINIPYIDIPIYQRVNLDALPSAIPNGLDLPLHDIDTLRFFFNAGVQNVRAICARGGNFA</sequence>
<dbReference type="Proteomes" id="UP000050741">
    <property type="component" value="Unassembled WGS sequence"/>
</dbReference>
<dbReference type="AlphaFoldDB" id="A0A183BY74"/>
<evidence type="ECO:0000313" key="1">
    <source>
        <dbReference type="Proteomes" id="UP000050741"/>
    </source>
</evidence>
<name>A0A183BY74_GLOPA</name>
<reference evidence="1" key="1">
    <citation type="submission" date="2014-05" db="EMBL/GenBank/DDBJ databases">
        <title>The genome and life-stage specific transcriptomes of Globodera pallida elucidate key aspects of plant parasitism by a cyst nematode.</title>
        <authorList>
            <person name="Cotton J.A."/>
            <person name="Lilley C.J."/>
            <person name="Jones L.M."/>
            <person name="Kikuchi T."/>
            <person name="Reid A.J."/>
            <person name="Thorpe P."/>
            <person name="Tsai I.J."/>
            <person name="Beasley H."/>
            <person name="Blok V."/>
            <person name="Cock P.J.A."/>
            <person name="Van den Akker S.E."/>
            <person name="Holroyd N."/>
            <person name="Hunt M."/>
            <person name="Mantelin S."/>
            <person name="Naghra H."/>
            <person name="Pain A."/>
            <person name="Palomares-Rius J.E."/>
            <person name="Zarowiecki M."/>
            <person name="Berriman M."/>
            <person name="Jones J.T."/>
            <person name="Urwin P.E."/>
        </authorList>
    </citation>
    <scope>NUCLEOTIDE SEQUENCE [LARGE SCALE GENOMIC DNA]</scope>
    <source>
        <strain evidence="1">Lindley</strain>
    </source>
</reference>
<proteinExistence type="predicted"/>
<reference evidence="2" key="2">
    <citation type="submission" date="2016-06" db="UniProtKB">
        <authorList>
            <consortium name="WormBaseParasite"/>
        </authorList>
    </citation>
    <scope>IDENTIFICATION</scope>
</reference>
<keyword evidence="1" id="KW-1185">Reference proteome</keyword>
<organism evidence="1 2">
    <name type="scientific">Globodera pallida</name>
    <name type="common">Potato cyst nematode worm</name>
    <name type="synonym">Heterodera pallida</name>
    <dbReference type="NCBI Taxonomy" id="36090"/>
    <lineage>
        <taxon>Eukaryota</taxon>
        <taxon>Metazoa</taxon>
        <taxon>Ecdysozoa</taxon>
        <taxon>Nematoda</taxon>
        <taxon>Chromadorea</taxon>
        <taxon>Rhabditida</taxon>
        <taxon>Tylenchina</taxon>
        <taxon>Tylenchomorpha</taxon>
        <taxon>Tylenchoidea</taxon>
        <taxon>Heteroderidae</taxon>
        <taxon>Heteroderinae</taxon>
        <taxon>Globodera</taxon>
    </lineage>
</organism>
<evidence type="ECO:0000313" key="2">
    <source>
        <dbReference type="WBParaSite" id="GPLIN_000556400"/>
    </source>
</evidence>
<protein>
    <submittedName>
        <fullName evidence="2">Mediator of RNA polymerase II transcription subunit 7</fullName>
    </submittedName>
</protein>
<dbReference type="WBParaSite" id="GPLIN_000556400">
    <property type="protein sequence ID" value="GPLIN_000556400"/>
    <property type="gene ID" value="GPLIN_000556400"/>
</dbReference>